<protein>
    <submittedName>
        <fullName evidence="2">GAF domain-containing protein</fullName>
    </submittedName>
</protein>
<evidence type="ECO:0000313" key="2">
    <source>
        <dbReference type="EMBL" id="GAA0908680.1"/>
    </source>
</evidence>
<proteinExistence type="predicted"/>
<feature type="domain" description="GAF" evidence="1">
    <location>
        <begin position="111"/>
        <end position="223"/>
    </location>
</feature>
<dbReference type="EMBL" id="BAAAHP010000328">
    <property type="protein sequence ID" value="GAA0908680.1"/>
    <property type="molecule type" value="Genomic_DNA"/>
</dbReference>
<accession>A0ABN1NHQ4</accession>
<reference evidence="2 3" key="1">
    <citation type="journal article" date="2019" name="Int. J. Syst. Evol. Microbiol.">
        <title>The Global Catalogue of Microorganisms (GCM) 10K type strain sequencing project: providing services to taxonomists for standard genome sequencing and annotation.</title>
        <authorList>
            <consortium name="The Broad Institute Genomics Platform"/>
            <consortium name="The Broad Institute Genome Sequencing Center for Infectious Disease"/>
            <person name="Wu L."/>
            <person name="Ma J."/>
        </authorList>
    </citation>
    <scope>NUCLEOTIDE SEQUENCE [LARGE SCALE GENOMIC DNA]</scope>
    <source>
        <strain evidence="2 3">JCM 11117</strain>
    </source>
</reference>
<gene>
    <name evidence="2" type="ORF">GCM10009559_78150</name>
</gene>
<evidence type="ECO:0000313" key="3">
    <source>
        <dbReference type="Proteomes" id="UP001499967"/>
    </source>
</evidence>
<dbReference type="InterPro" id="IPR003018">
    <property type="entry name" value="GAF"/>
</dbReference>
<sequence length="424" mass="45097">MWQRVMLMTDEGVCAVRPGTDIGRYARVLSRVHDALLSGDRPPARPRRLVARSWERVRAQGVDPDVGRPAAPLPATEVERRRAGSPLNRVLPELRAALTSVADDAAHIMVITDAQGRLLWREGSARVCHRADGLGFTEGADWSEGSVGSNAIGTALAEATPVQMFAAEHYVRTHHGWTCTACPVHDPRSGELLGVVDVSGPAHTVHPTTVALVGTAVKLAEASLWRQHEGRLEALRGVAAPILSGLRGAGLVVDEHGWVAAVTGMPGVERVAVPRPDRPVSVHGVGVFQPEPVPGGWLLRVEDTSRITLTLDLDGMPPRAVVVGSARWVYPLSKRHAEVLALLAAAGAAGMDAGALSVALFGDRDHLVTVRAEMSRLRRSLGGLLLARPYRIAPDVEVSAPDPAASALLRRSTAPGVRRLVGGR</sequence>
<dbReference type="InterPro" id="IPR029016">
    <property type="entry name" value="GAF-like_dom_sf"/>
</dbReference>
<comment type="caution">
    <text evidence="2">The sequence shown here is derived from an EMBL/GenBank/DDBJ whole genome shotgun (WGS) entry which is preliminary data.</text>
</comment>
<name>A0ABN1NHQ4_9PSEU</name>
<organism evidence="2 3">
    <name type="scientific">Pseudonocardia zijingensis</name>
    <dbReference type="NCBI Taxonomy" id="153376"/>
    <lineage>
        <taxon>Bacteria</taxon>
        <taxon>Bacillati</taxon>
        <taxon>Actinomycetota</taxon>
        <taxon>Actinomycetes</taxon>
        <taxon>Pseudonocardiales</taxon>
        <taxon>Pseudonocardiaceae</taxon>
        <taxon>Pseudonocardia</taxon>
    </lineage>
</organism>
<dbReference type="Proteomes" id="UP001499967">
    <property type="component" value="Unassembled WGS sequence"/>
</dbReference>
<keyword evidence="3" id="KW-1185">Reference proteome</keyword>
<dbReference type="Gene3D" id="3.30.450.40">
    <property type="match status" value="1"/>
</dbReference>
<evidence type="ECO:0000259" key="1">
    <source>
        <dbReference type="Pfam" id="PF01590"/>
    </source>
</evidence>
<dbReference type="Pfam" id="PF01590">
    <property type="entry name" value="GAF"/>
    <property type="match status" value="1"/>
</dbReference>